<dbReference type="EMBL" id="RJVU01042611">
    <property type="protein sequence ID" value="ROL45070.1"/>
    <property type="molecule type" value="Genomic_DNA"/>
</dbReference>
<proteinExistence type="predicted"/>
<evidence type="ECO:0000313" key="1">
    <source>
        <dbReference type="EMBL" id="ROL45070.1"/>
    </source>
</evidence>
<organism evidence="1 2">
    <name type="scientific">Anabarilius grahami</name>
    <name type="common">Kanglang fish</name>
    <name type="synonym">Barilius grahami</name>
    <dbReference type="NCBI Taxonomy" id="495550"/>
    <lineage>
        <taxon>Eukaryota</taxon>
        <taxon>Metazoa</taxon>
        <taxon>Chordata</taxon>
        <taxon>Craniata</taxon>
        <taxon>Vertebrata</taxon>
        <taxon>Euteleostomi</taxon>
        <taxon>Actinopterygii</taxon>
        <taxon>Neopterygii</taxon>
        <taxon>Teleostei</taxon>
        <taxon>Ostariophysi</taxon>
        <taxon>Cypriniformes</taxon>
        <taxon>Xenocyprididae</taxon>
        <taxon>Xenocypridinae</taxon>
        <taxon>Xenocypridinae incertae sedis</taxon>
        <taxon>Anabarilius</taxon>
    </lineage>
</organism>
<dbReference type="Proteomes" id="UP000281406">
    <property type="component" value="Unassembled WGS sequence"/>
</dbReference>
<reference evidence="1 2" key="1">
    <citation type="submission" date="2018-10" db="EMBL/GenBank/DDBJ databases">
        <title>Genome assembly for a Yunnan-Guizhou Plateau 3E fish, Anabarilius grahami (Regan), and its evolutionary and genetic applications.</title>
        <authorList>
            <person name="Jiang W."/>
        </authorList>
    </citation>
    <scope>NUCLEOTIDE SEQUENCE [LARGE SCALE GENOMIC DNA]</scope>
    <source>
        <strain evidence="1">AG-KIZ</strain>
        <tissue evidence="1">Muscle</tissue>
    </source>
</reference>
<sequence length="61" mass="6674">MEQRDRLIGDLKERVAFLEAEPVSGLELVKIQRGPLAPSTDGTVNYGTLKQIISNTEGSCK</sequence>
<gene>
    <name evidence="1" type="ORF">DPX16_2285</name>
</gene>
<keyword evidence="2" id="KW-1185">Reference proteome</keyword>
<evidence type="ECO:0000313" key="2">
    <source>
        <dbReference type="Proteomes" id="UP000281406"/>
    </source>
</evidence>
<accession>A0A3N0YGT3</accession>
<name>A0A3N0YGT3_ANAGA</name>
<protein>
    <submittedName>
        <fullName evidence="1">Uncharacterized protein</fullName>
    </submittedName>
</protein>
<dbReference type="AlphaFoldDB" id="A0A3N0YGT3"/>
<dbReference type="OrthoDB" id="8944635at2759"/>
<comment type="caution">
    <text evidence="1">The sequence shown here is derived from an EMBL/GenBank/DDBJ whole genome shotgun (WGS) entry which is preliminary data.</text>
</comment>